<dbReference type="PROSITE" id="PS50302">
    <property type="entry name" value="PUM"/>
    <property type="match status" value="7"/>
</dbReference>
<dbReference type="OrthoDB" id="668540at2759"/>
<dbReference type="PROSITE" id="PS50303">
    <property type="entry name" value="PUM_HD"/>
    <property type="match status" value="1"/>
</dbReference>
<feature type="domain" description="PUM-HD" evidence="4">
    <location>
        <begin position="397"/>
        <end position="746"/>
    </location>
</feature>
<evidence type="ECO:0000259" key="4">
    <source>
        <dbReference type="PROSITE" id="PS50303"/>
    </source>
</evidence>
<feature type="compositionally biased region" description="Low complexity" evidence="3">
    <location>
        <begin position="209"/>
        <end position="234"/>
    </location>
</feature>
<proteinExistence type="predicted"/>
<evidence type="ECO:0000256" key="1">
    <source>
        <dbReference type="ARBA" id="ARBA00022737"/>
    </source>
</evidence>
<dbReference type="GO" id="GO:0003729">
    <property type="term" value="F:mRNA binding"/>
    <property type="evidence" value="ECO:0007669"/>
    <property type="project" value="TreeGrafter"/>
</dbReference>
<dbReference type="SUPFAM" id="SSF48371">
    <property type="entry name" value="ARM repeat"/>
    <property type="match status" value="1"/>
</dbReference>
<feature type="compositionally biased region" description="Polar residues" evidence="3">
    <location>
        <begin position="100"/>
        <end position="127"/>
    </location>
</feature>
<dbReference type="InterPro" id="IPR011989">
    <property type="entry name" value="ARM-like"/>
</dbReference>
<feature type="repeat" description="Pumilio" evidence="2">
    <location>
        <begin position="504"/>
        <end position="540"/>
    </location>
</feature>
<evidence type="ECO:0000256" key="2">
    <source>
        <dbReference type="PROSITE-ProRule" id="PRU00317"/>
    </source>
</evidence>
<dbReference type="Pfam" id="PF00806">
    <property type="entry name" value="PUF"/>
    <property type="match status" value="8"/>
</dbReference>
<feature type="repeat" description="Pumilio" evidence="2">
    <location>
        <begin position="468"/>
        <end position="503"/>
    </location>
</feature>
<feature type="region of interest" description="Disordered" evidence="3">
    <location>
        <begin position="204"/>
        <end position="240"/>
    </location>
</feature>
<dbReference type="Proteomes" id="UP000837801">
    <property type="component" value="Unassembled WGS sequence"/>
</dbReference>
<dbReference type="InterPro" id="IPR033133">
    <property type="entry name" value="PUM-HD"/>
</dbReference>
<feature type="compositionally biased region" description="Polar residues" evidence="3">
    <location>
        <begin position="37"/>
        <end position="50"/>
    </location>
</feature>
<reference evidence="5" key="1">
    <citation type="submission" date="2022-03" db="EMBL/GenBank/DDBJ databases">
        <authorList>
            <person name="Legras J.-L."/>
            <person name="Devillers H."/>
            <person name="Grondin C."/>
        </authorList>
    </citation>
    <scope>NUCLEOTIDE SEQUENCE</scope>
    <source>
        <strain evidence="5">CLIB 1423</strain>
    </source>
</reference>
<dbReference type="EMBL" id="CAKXYY010000008">
    <property type="protein sequence ID" value="CAH2352752.1"/>
    <property type="molecule type" value="Genomic_DNA"/>
</dbReference>
<evidence type="ECO:0000256" key="3">
    <source>
        <dbReference type="SAM" id="MobiDB-lite"/>
    </source>
</evidence>
<keyword evidence="6" id="KW-1185">Reference proteome</keyword>
<evidence type="ECO:0000313" key="5">
    <source>
        <dbReference type="EMBL" id="CAH2352752.1"/>
    </source>
</evidence>
<feature type="region of interest" description="Disordered" evidence="3">
    <location>
        <begin position="1"/>
        <end position="169"/>
    </location>
</feature>
<dbReference type="AlphaFoldDB" id="A0A9P0QQD5"/>
<dbReference type="InterPro" id="IPR016024">
    <property type="entry name" value="ARM-type_fold"/>
</dbReference>
<dbReference type="FunFam" id="1.25.10.10:FF:000237">
    <property type="entry name" value="Pumilio homolog 9"/>
    <property type="match status" value="1"/>
</dbReference>
<dbReference type="PANTHER" id="PTHR12537:SF13">
    <property type="entry name" value="PUMILIO HOMOLOGY DOMAIN FAMILY MEMBER 4"/>
    <property type="match status" value="1"/>
</dbReference>
<dbReference type="PANTHER" id="PTHR12537">
    <property type="entry name" value="RNA BINDING PROTEIN PUMILIO-RELATED"/>
    <property type="match status" value="1"/>
</dbReference>
<dbReference type="InterPro" id="IPR033712">
    <property type="entry name" value="Pumilio_RNA-bd"/>
</dbReference>
<keyword evidence="1" id="KW-0677">Repeat</keyword>
<sequence length="746" mass="82131">MTLDPQSQPRSVSVSISSNSSYTKTGVPADKVREQLRTASYGSNFFQGNATGDDDASDSKVAAAEKDSELDIVGALGNLDLDESNDPEQTASAISEDIPKSTTPFTMNQSQFWDPSYQSHPHYSQQFYPPYQHLPTGSLTPNDVSGVGAGAGAGSSARGGLKSTPSTWSSNSFIPASAPPFMYSGESDLTGALSSIKPFELPEDKENLSSFGNNASTNTSNSSSTSTPTPSGQSGPVGTGFQGLVQPYFTTDGLREAPFIKEGDKSASPVNAQIVGTGSRASGVPIFPDFMPFKNPAPALNNNSNALNLSSPMHHPHQIHQMYHHPHQQEQQMDMWSQYQPNIQNAPMESGNYRRYNNNGNNNNNGGNNNNNNNSNVSNYKQHRFANDSMNVHRKLHNNTHKRKGDDASKYANAKLEDFSGDIYSLCKDQHGCRFLQRQLDLGRDTKKNNSNGSVLSNEVAATMIFNEIYLKIIELMTDPFGNYLIQKLFENVSVDQRIILVKNASPDFIRIALDPHGTRALQKLVECITTEEESNLIISSLSTHIVPLSRDLNGNHVVQKCLQKLKPSENQFIFDTASEHCNEIATHRHGCCVLQRCLDHGNAQQIRQLSFKVAENATNLSLDPFGNYVVQYVLSRGDDQSIDKILQHIKLNVISLSLHKFGSNVIEKSLRINKLSNSLIEVLLLNKNRFGEMLNDAYGNYVLQTSLEVANQQDLAKLSASLQPLLPNIKNTPHGRRIMTKIQQL</sequence>
<dbReference type="SMART" id="SM00025">
    <property type="entry name" value="Pumilio"/>
    <property type="match status" value="8"/>
</dbReference>
<organism evidence="5 6">
    <name type="scientific">[Candida] railenensis</name>
    <dbReference type="NCBI Taxonomy" id="45579"/>
    <lineage>
        <taxon>Eukaryota</taxon>
        <taxon>Fungi</taxon>
        <taxon>Dikarya</taxon>
        <taxon>Ascomycota</taxon>
        <taxon>Saccharomycotina</taxon>
        <taxon>Pichiomycetes</taxon>
        <taxon>Debaryomycetaceae</taxon>
        <taxon>Kurtzmaniella</taxon>
    </lineage>
</organism>
<dbReference type="GO" id="GO:0010629">
    <property type="term" value="P:negative regulation of gene expression"/>
    <property type="evidence" value="ECO:0007669"/>
    <property type="project" value="UniProtKB-ARBA"/>
</dbReference>
<feature type="region of interest" description="Disordered" evidence="3">
    <location>
        <begin position="343"/>
        <end position="379"/>
    </location>
</feature>
<accession>A0A9P0QQD5</accession>
<dbReference type="GO" id="GO:0005737">
    <property type="term" value="C:cytoplasm"/>
    <property type="evidence" value="ECO:0007669"/>
    <property type="project" value="TreeGrafter"/>
</dbReference>
<dbReference type="GO" id="GO:0010608">
    <property type="term" value="P:post-transcriptional regulation of gene expression"/>
    <property type="evidence" value="ECO:0007669"/>
    <property type="project" value="TreeGrafter"/>
</dbReference>
<gene>
    <name evidence="5" type="ORF">CLIB1423_08S00298</name>
</gene>
<feature type="repeat" description="Pumilio" evidence="2">
    <location>
        <begin position="577"/>
        <end position="612"/>
    </location>
</feature>
<feature type="repeat" description="Pumilio" evidence="2">
    <location>
        <begin position="682"/>
        <end position="721"/>
    </location>
</feature>
<name>A0A9P0QQD5_9ASCO</name>
<protein>
    <submittedName>
        <fullName evidence="5">Pumilio homology domain family member 4</fullName>
    </submittedName>
</protein>
<dbReference type="Gene3D" id="1.25.10.10">
    <property type="entry name" value="Leucine-rich Repeat Variant"/>
    <property type="match status" value="1"/>
</dbReference>
<feature type="repeat" description="Pumilio" evidence="2">
    <location>
        <begin position="613"/>
        <end position="648"/>
    </location>
</feature>
<feature type="compositionally biased region" description="Low complexity" evidence="3">
    <location>
        <begin position="350"/>
        <end position="376"/>
    </location>
</feature>
<dbReference type="CDD" id="cd07920">
    <property type="entry name" value="Pumilio"/>
    <property type="match status" value="1"/>
</dbReference>
<comment type="caution">
    <text evidence="5">The sequence shown here is derived from an EMBL/GenBank/DDBJ whole genome shotgun (WGS) entry which is preliminary data.</text>
</comment>
<feature type="repeat" description="Pumilio" evidence="2">
    <location>
        <begin position="418"/>
        <end position="457"/>
    </location>
</feature>
<evidence type="ECO:0000313" key="6">
    <source>
        <dbReference type="Proteomes" id="UP000837801"/>
    </source>
</evidence>
<feature type="compositionally biased region" description="Low complexity" evidence="3">
    <location>
        <begin position="1"/>
        <end position="21"/>
    </location>
</feature>
<dbReference type="InterPro" id="IPR001313">
    <property type="entry name" value="Pumilio_RNA-bd_rpt"/>
</dbReference>
<feature type="repeat" description="Pumilio" evidence="2">
    <location>
        <begin position="541"/>
        <end position="576"/>
    </location>
</feature>